<keyword evidence="5" id="KW-1185">Reference proteome</keyword>
<dbReference type="InterPro" id="IPR009057">
    <property type="entry name" value="Homeodomain-like_sf"/>
</dbReference>
<comment type="caution">
    <text evidence="4">The sequence shown here is derived from an EMBL/GenBank/DDBJ whole genome shotgun (WGS) entry which is preliminary data.</text>
</comment>
<evidence type="ECO:0000313" key="4">
    <source>
        <dbReference type="EMBL" id="KPV48298.1"/>
    </source>
</evidence>
<keyword evidence="1" id="KW-0805">Transcription regulation</keyword>
<dbReference type="PATRIC" id="fig|186479.3.peg.5691"/>
<accession>A0A0P9D6P1</accession>
<dbReference type="SUPFAM" id="SSF46689">
    <property type="entry name" value="Homeodomain-like"/>
    <property type="match status" value="2"/>
</dbReference>
<dbReference type="InterPro" id="IPR009594">
    <property type="entry name" value="Tscrpt_reg_HTH_AraC_N"/>
</dbReference>
<evidence type="ECO:0000313" key="5">
    <source>
        <dbReference type="Proteomes" id="UP000050509"/>
    </source>
</evidence>
<evidence type="ECO:0000259" key="3">
    <source>
        <dbReference type="PROSITE" id="PS01124"/>
    </source>
</evidence>
<keyword evidence="2" id="KW-0804">Transcription</keyword>
<evidence type="ECO:0000256" key="1">
    <source>
        <dbReference type="ARBA" id="ARBA00023015"/>
    </source>
</evidence>
<protein>
    <submittedName>
        <fullName evidence="4">AraC family transcriptional regulator</fullName>
    </submittedName>
</protein>
<organism evidence="4 5">
    <name type="scientific">Kouleothrix aurantiaca</name>
    <dbReference type="NCBI Taxonomy" id="186479"/>
    <lineage>
        <taxon>Bacteria</taxon>
        <taxon>Bacillati</taxon>
        <taxon>Chloroflexota</taxon>
        <taxon>Chloroflexia</taxon>
        <taxon>Chloroflexales</taxon>
        <taxon>Roseiflexineae</taxon>
        <taxon>Roseiflexaceae</taxon>
        <taxon>Kouleothrix</taxon>
    </lineage>
</organism>
<dbReference type="EMBL" id="LJCR01002765">
    <property type="protein sequence ID" value="KPV48298.1"/>
    <property type="molecule type" value="Genomic_DNA"/>
</dbReference>
<dbReference type="Proteomes" id="UP000050509">
    <property type="component" value="Unassembled WGS sequence"/>
</dbReference>
<dbReference type="InterPro" id="IPR018060">
    <property type="entry name" value="HTH_AraC"/>
</dbReference>
<feature type="non-terminal residue" evidence="4">
    <location>
        <position position="1"/>
    </location>
</feature>
<name>A0A0P9D6P1_9CHLR</name>
<dbReference type="AlphaFoldDB" id="A0A0P9D6P1"/>
<feature type="domain" description="HTH araC/xylS-type" evidence="3">
    <location>
        <begin position="68"/>
        <end position="166"/>
    </location>
</feature>
<dbReference type="PANTHER" id="PTHR43436:SF1">
    <property type="entry name" value="TRANSCRIPTIONAL REGULATORY PROTEIN"/>
    <property type="match status" value="1"/>
</dbReference>
<dbReference type="PANTHER" id="PTHR43436">
    <property type="entry name" value="ARAC-FAMILY TRANSCRIPTIONAL REGULATOR"/>
    <property type="match status" value="1"/>
</dbReference>
<dbReference type="Pfam" id="PF12833">
    <property type="entry name" value="HTH_18"/>
    <property type="match status" value="1"/>
</dbReference>
<dbReference type="Pfam" id="PF06719">
    <property type="entry name" value="AraC_N"/>
    <property type="match status" value="1"/>
</dbReference>
<dbReference type="SMART" id="SM00342">
    <property type="entry name" value="HTH_ARAC"/>
    <property type="match status" value="1"/>
</dbReference>
<proteinExistence type="predicted"/>
<dbReference type="Gene3D" id="1.10.10.60">
    <property type="entry name" value="Homeodomain-like"/>
    <property type="match status" value="2"/>
</dbReference>
<dbReference type="GO" id="GO:0003700">
    <property type="term" value="F:DNA-binding transcription factor activity"/>
    <property type="evidence" value="ECO:0007669"/>
    <property type="project" value="InterPro"/>
</dbReference>
<dbReference type="GO" id="GO:0043565">
    <property type="term" value="F:sequence-specific DNA binding"/>
    <property type="evidence" value="ECO:0007669"/>
    <property type="project" value="InterPro"/>
</dbReference>
<evidence type="ECO:0000256" key="2">
    <source>
        <dbReference type="ARBA" id="ARBA00023163"/>
    </source>
</evidence>
<gene>
    <name evidence="4" type="ORF">SE17_38810</name>
</gene>
<sequence>VTAIDVSALDAGLLDAVLRLVRLVESPAEARFLAPLIKREIAYRLLIGAQGDRLGQIVTLAGSTHRIAEAVERLRKDFDQPLRVEEMARDLGMSISGFHHHFRTLTAMSPLQFQKQLRLQEARRLMLGEGLDAASAGYRVGYGDASHFTREYKRLFGAPPMRDVEHVREGARESVGQGSV</sequence>
<reference evidence="4 5" key="1">
    <citation type="submission" date="2015-09" db="EMBL/GenBank/DDBJ databases">
        <title>Draft genome sequence of Kouleothrix aurantiaca JCM 19913.</title>
        <authorList>
            <person name="Hemp J."/>
        </authorList>
    </citation>
    <scope>NUCLEOTIDE SEQUENCE [LARGE SCALE GENOMIC DNA]</scope>
    <source>
        <strain evidence="4 5">COM-B</strain>
    </source>
</reference>
<dbReference type="PROSITE" id="PS01124">
    <property type="entry name" value="HTH_ARAC_FAMILY_2"/>
    <property type="match status" value="1"/>
</dbReference>